<dbReference type="SFLD" id="SFLDG01136">
    <property type="entry name" value="C1.6:_Phosphoserine_Phosphatas"/>
    <property type="match status" value="1"/>
</dbReference>
<name>A0ABW0BJL3_9ACTN</name>
<keyword evidence="6" id="KW-0479">Metal-binding</keyword>
<accession>A0ABW0BJL3</accession>
<dbReference type="NCBIfam" id="TIGR01488">
    <property type="entry name" value="HAD-SF-IB"/>
    <property type="match status" value="1"/>
</dbReference>
<evidence type="ECO:0000259" key="13">
    <source>
        <dbReference type="PROSITE" id="PS51671"/>
    </source>
</evidence>
<evidence type="ECO:0000256" key="11">
    <source>
        <dbReference type="ARBA" id="ARBA00048138"/>
    </source>
</evidence>
<sequence>MTDPVAAPGPKPETLLITLTGKDRPGVTSTIFSTLAQAGVEVLDVEQIVLRRRLVLGVLVTLPREWRRVREEVERAAAALDMHVEVDRGTGDNRARREGRSHVTVIGSPLKATAMAAVAGRIADSGANIDRIERMARYPVTAIDLHVSGSDPDALRAMLAGEAARQGIDVAVQPATLLRRSLRLIVMDVDSTLIQGEVIEMLAAHAGCEAEVAEVTERAMNGELDFEQSLRERVALLAGTPASALDEVYDAIELAPGARTLVRTLRRLGYRFAIVSGGFSQITDRLADDLGIHYSRANELEVVDGVITGKIIGEVVDRAGKAAALREFAAEIEVPTASVVAIGDGANDLDMLGAAGLGIAYNAKPVVRDAADTAVNVPYLDAIMYLLGISREEIVAADAEAGIKTPAPPV</sequence>
<organism evidence="14 15">
    <name type="scientific">Nocardioides taihuensis</name>
    <dbReference type="NCBI Taxonomy" id="1835606"/>
    <lineage>
        <taxon>Bacteria</taxon>
        <taxon>Bacillati</taxon>
        <taxon>Actinomycetota</taxon>
        <taxon>Actinomycetes</taxon>
        <taxon>Propionibacteriales</taxon>
        <taxon>Nocardioidaceae</taxon>
        <taxon>Nocardioides</taxon>
    </lineage>
</organism>
<dbReference type="InterPro" id="IPR045865">
    <property type="entry name" value="ACT-like_dom_sf"/>
</dbReference>
<evidence type="ECO:0000256" key="2">
    <source>
        <dbReference type="ARBA" id="ARBA00005135"/>
    </source>
</evidence>
<dbReference type="EC" id="3.1.3.3" evidence="4"/>
<evidence type="ECO:0000256" key="7">
    <source>
        <dbReference type="ARBA" id="ARBA00022801"/>
    </source>
</evidence>
<proteinExistence type="inferred from homology"/>
<dbReference type="SUPFAM" id="SSF56784">
    <property type="entry name" value="HAD-like"/>
    <property type="match status" value="1"/>
</dbReference>
<dbReference type="PROSITE" id="PS51671">
    <property type="entry name" value="ACT"/>
    <property type="match status" value="1"/>
</dbReference>
<dbReference type="Pfam" id="PF12710">
    <property type="entry name" value="HAD"/>
    <property type="match status" value="1"/>
</dbReference>
<protein>
    <recommendedName>
        <fullName evidence="4">phosphoserine phosphatase</fullName>
        <ecNumber evidence="4">3.1.3.3</ecNumber>
    </recommendedName>
    <alternativeName>
        <fullName evidence="10">O-phosphoserine phosphohydrolase</fullName>
    </alternativeName>
</protein>
<comment type="catalytic activity">
    <reaction evidence="12">
        <text>O-phospho-D-serine + H2O = D-serine + phosphate</text>
        <dbReference type="Rhea" id="RHEA:24873"/>
        <dbReference type="ChEBI" id="CHEBI:15377"/>
        <dbReference type="ChEBI" id="CHEBI:35247"/>
        <dbReference type="ChEBI" id="CHEBI:43474"/>
        <dbReference type="ChEBI" id="CHEBI:58680"/>
        <dbReference type="EC" id="3.1.3.3"/>
    </reaction>
</comment>
<keyword evidence="15" id="KW-1185">Reference proteome</keyword>
<dbReference type="PANTHER" id="PTHR43344:SF2">
    <property type="entry name" value="PHOSPHOSERINE PHOSPHATASE"/>
    <property type="match status" value="1"/>
</dbReference>
<dbReference type="GO" id="GO:0016787">
    <property type="term" value="F:hydrolase activity"/>
    <property type="evidence" value="ECO:0007669"/>
    <property type="project" value="UniProtKB-KW"/>
</dbReference>
<comment type="similarity">
    <text evidence="3">Belongs to the HAD-like hydrolase superfamily. SerB family.</text>
</comment>
<keyword evidence="8" id="KW-0460">Magnesium</keyword>
<dbReference type="InterPro" id="IPR050582">
    <property type="entry name" value="HAD-like_SerB"/>
</dbReference>
<dbReference type="InterPro" id="IPR036412">
    <property type="entry name" value="HAD-like_sf"/>
</dbReference>
<dbReference type="CDD" id="cd04870">
    <property type="entry name" value="ACT_PSP_1"/>
    <property type="match status" value="1"/>
</dbReference>
<keyword evidence="7 14" id="KW-0378">Hydrolase</keyword>
<evidence type="ECO:0000313" key="15">
    <source>
        <dbReference type="Proteomes" id="UP001596087"/>
    </source>
</evidence>
<dbReference type="InterPro" id="IPR023214">
    <property type="entry name" value="HAD_sf"/>
</dbReference>
<dbReference type="SUPFAM" id="SSF55021">
    <property type="entry name" value="ACT-like"/>
    <property type="match status" value="1"/>
</dbReference>
<dbReference type="SFLD" id="SFLDF00029">
    <property type="entry name" value="phosphoserine_phosphatase"/>
    <property type="match status" value="1"/>
</dbReference>
<dbReference type="Pfam" id="PF13740">
    <property type="entry name" value="ACT_6"/>
    <property type="match status" value="1"/>
</dbReference>
<comment type="cofactor">
    <cofactor evidence="1">
        <name>Mg(2+)</name>
        <dbReference type="ChEBI" id="CHEBI:18420"/>
    </cofactor>
</comment>
<comment type="catalytic activity">
    <reaction evidence="11">
        <text>O-phospho-L-serine + H2O = L-serine + phosphate</text>
        <dbReference type="Rhea" id="RHEA:21208"/>
        <dbReference type="ChEBI" id="CHEBI:15377"/>
        <dbReference type="ChEBI" id="CHEBI:33384"/>
        <dbReference type="ChEBI" id="CHEBI:43474"/>
        <dbReference type="ChEBI" id="CHEBI:57524"/>
        <dbReference type="EC" id="3.1.3.3"/>
    </reaction>
</comment>
<dbReference type="InterPro" id="IPR002912">
    <property type="entry name" value="ACT_dom"/>
</dbReference>
<dbReference type="SFLD" id="SFLDS00003">
    <property type="entry name" value="Haloacid_Dehalogenase"/>
    <property type="match status" value="1"/>
</dbReference>
<comment type="caution">
    <text evidence="14">The sequence shown here is derived from an EMBL/GenBank/DDBJ whole genome shotgun (WGS) entry which is preliminary data.</text>
</comment>
<feature type="domain" description="ACT" evidence="13">
    <location>
        <begin position="16"/>
        <end position="94"/>
    </location>
</feature>
<dbReference type="NCBIfam" id="TIGR00338">
    <property type="entry name" value="serB"/>
    <property type="match status" value="1"/>
</dbReference>
<evidence type="ECO:0000313" key="14">
    <source>
        <dbReference type="EMBL" id="MFC5176921.1"/>
    </source>
</evidence>
<evidence type="ECO:0000256" key="3">
    <source>
        <dbReference type="ARBA" id="ARBA00009184"/>
    </source>
</evidence>
<evidence type="ECO:0000256" key="6">
    <source>
        <dbReference type="ARBA" id="ARBA00022723"/>
    </source>
</evidence>
<evidence type="ECO:0000256" key="8">
    <source>
        <dbReference type="ARBA" id="ARBA00022842"/>
    </source>
</evidence>
<dbReference type="SFLD" id="SFLDG01137">
    <property type="entry name" value="C1.6.1:_Phosphoserine_Phosphat"/>
    <property type="match status" value="1"/>
</dbReference>
<evidence type="ECO:0000256" key="10">
    <source>
        <dbReference type="ARBA" id="ARBA00031693"/>
    </source>
</evidence>
<dbReference type="PANTHER" id="PTHR43344">
    <property type="entry name" value="PHOSPHOSERINE PHOSPHATASE"/>
    <property type="match status" value="1"/>
</dbReference>
<reference evidence="15" key="1">
    <citation type="journal article" date="2019" name="Int. J. Syst. Evol. Microbiol.">
        <title>The Global Catalogue of Microorganisms (GCM) 10K type strain sequencing project: providing services to taxonomists for standard genome sequencing and annotation.</title>
        <authorList>
            <consortium name="The Broad Institute Genomics Platform"/>
            <consortium name="The Broad Institute Genome Sequencing Center for Infectious Disease"/>
            <person name="Wu L."/>
            <person name="Ma J."/>
        </authorList>
    </citation>
    <scope>NUCLEOTIDE SEQUENCE [LARGE SCALE GENOMIC DNA]</scope>
    <source>
        <strain evidence="15">DFY41</strain>
    </source>
</reference>
<dbReference type="CDD" id="cd07500">
    <property type="entry name" value="HAD_PSP"/>
    <property type="match status" value="1"/>
</dbReference>
<dbReference type="InterPro" id="IPR004469">
    <property type="entry name" value="PSP"/>
</dbReference>
<evidence type="ECO:0000256" key="12">
    <source>
        <dbReference type="ARBA" id="ARBA00048523"/>
    </source>
</evidence>
<dbReference type="EMBL" id="JBHSKD010000009">
    <property type="protein sequence ID" value="MFC5176921.1"/>
    <property type="molecule type" value="Genomic_DNA"/>
</dbReference>
<evidence type="ECO:0000256" key="9">
    <source>
        <dbReference type="ARBA" id="ARBA00023299"/>
    </source>
</evidence>
<dbReference type="InterPro" id="IPR049148">
    <property type="entry name" value="PSP_ACT"/>
</dbReference>
<dbReference type="RefSeq" id="WP_378589572.1">
    <property type="nucleotide sequence ID" value="NZ_JBHSKD010000009.1"/>
</dbReference>
<dbReference type="Gene3D" id="3.40.50.1000">
    <property type="entry name" value="HAD superfamily/HAD-like"/>
    <property type="match status" value="1"/>
</dbReference>
<evidence type="ECO:0000256" key="1">
    <source>
        <dbReference type="ARBA" id="ARBA00001946"/>
    </source>
</evidence>
<keyword evidence="9" id="KW-0718">Serine biosynthesis</keyword>
<evidence type="ECO:0000256" key="4">
    <source>
        <dbReference type="ARBA" id="ARBA00012640"/>
    </source>
</evidence>
<gene>
    <name evidence="14" type="primary">serB</name>
    <name evidence="14" type="ORF">ACFPGP_09580</name>
</gene>
<dbReference type="Pfam" id="PF21086">
    <property type="entry name" value="ACT_PSP_2"/>
    <property type="match status" value="1"/>
</dbReference>
<dbReference type="Proteomes" id="UP001596087">
    <property type="component" value="Unassembled WGS sequence"/>
</dbReference>
<dbReference type="Gene3D" id="3.30.70.260">
    <property type="match status" value="2"/>
</dbReference>
<evidence type="ECO:0000256" key="5">
    <source>
        <dbReference type="ARBA" id="ARBA00022605"/>
    </source>
</evidence>
<keyword evidence="5" id="KW-0028">Amino-acid biosynthesis</keyword>
<comment type="pathway">
    <text evidence="2">Amino-acid biosynthesis; L-serine biosynthesis; L-serine from 3-phospho-D-glycerate: step 3/3.</text>
</comment>